<sequence>MRRLRSIRPGRCLPCRSETHWPDGAPKRFRGKDAWKNWINWESPFNGSSDQLNRERKFFWEVDDKGALWRLELHEPGRWGEMRHPKVVDEFFGHLQRNRTGDFEDFPFVSMKTHEHYYVRWASDLARATREAPIVFNDLCDGVLVHWIRGSEELSRSISTAFDPTQLRLIHGRLLHPVSVNSHARAGSLSGTIRKRETFLASIDVTTSQRILSLCEESEEWHKDVGGYSQNHKKSSEEDGTFAAQYFATGKDCCRDLEFTCGDALDEAAHSGLVIFNKTQTALSWAFAQDLDYFMKAARMASARFGIHLAEEPIFVSWAPRLTPTWSEARNIWLLSSMLALPAFAVISFACEVSSLLRRKPLQQREGTPIGRVQAERLNHLAAG</sequence>
<organism evidence="1 2">
    <name type="scientific">Durusdinium trenchii</name>
    <dbReference type="NCBI Taxonomy" id="1381693"/>
    <lineage>
        <taxon>Eukaryota</taxon>
        <taxon>Sar</taxon>
        <taxon>Alveolata</taxon>
        <taxon>Dinophyceae</taxon>
        <taxon>Suessiales</taxon>
        <taxon>Symbiodiniaceae</taxon>
        <taxon>Durusdinium</taxon>
    </lineage>
</organism>
<keyword evidence="2" id="KW-1185">Reference proteome</keyword>
<name>A0ABP0J614_9DINO</name>
<dbReference type="Proteomes" id="UP001642464">
    <property type="component" value="Unassembled WGS sequence"/>
</dbReference>
<proteinExistence type="predicted"/>
<evidence type="ECO:0000313" key="1">
    <source>
        <dbReference type="EMBL" id="CAK9009807.1"/>
    </source>
</evidence>
<evidence type="ECO:0000313" key="2">
    <source>
        <dbReference type="Proteomes" id="UP001642464"/>
    </source>
</evidence>
<dbReference type="InterPro" id="IPR028108">
    <property type="entry name" value="DUF4505"/>
</dbReference>
<dbReference type="Pfam" id="PF14956">
    <property type="entry name" value="DUF4505"/>
    <property type="match status" value="1"/>
</dbReference>
<reference evidence="1 2" key="1">
    <citation type="submission" date="2024-02" db="EMBL/GenBank/DDBJ databases">
        <authorList>
            <person name="Chen Y."/>
            <person name="Shah S."/>
            <person name="Dougan E. K."/>
            <person name="Thang M."/>
            <person name="Chan C."/>
        </authorList>
    </citation>
    <scope>NUCLEOTIDE SEQUENCE [LARGE SCALE GENOMIC DNA]</scope>
</reference>
<dbReference type="EMBL" id="CAXAMM010006091">
    <property type="protein sequence ID" value="CAK9009807.1"/>
    <property type="molecule type" value="Genomic_DNA"/>
</dbReference>
<accession>A0ABP0J614</accession>
<gene>
    <name evidence="1" type="ORF">SCF082_LOCUS10420</name>
</gene>
<protein>
    <submittedName>
        <fullName evidence="1">RNase H domain-containing protein</fullName>
    </submittedName>
</protein>
<comment type="caution">
    <text evidence="1">The sequence shown here is derived from an EMBL/GenBank/DDBJ whole genome shotgun (WGS) entry which is preliminary data.</text>
</comment>